<dbReference type="InterPro" id="IPR036653">
    <property type="entry name" value="CinA-like_C"/>
</dbReference>
<dbReference type="Proteomes" id="UP000029273">
    <property type="component" value="Unassembled WGS sequence"/>
</dbReference>
<keyword evidence="3" id="KW-1185">Reference proteome</keyword>
<protein>
    <recommendedName>
        <fullName evidence="1">CinA C-terminal domain-containing protein</fullName>
    </recommendedName>
</protein>
<dbReference type="RefSeq" id="WP_065089357.1">
    <property type="nucleotide sequence ID" value="NZ_JQSG02000002.1"/>
</dbReference>
<dbReference type="SUPFAM" id="SSF142433">
    <property type="entry name" value="CinA-like"/>
    <property type="match status" value="1"/>
</dbReference>
<sequence length="163" mass="16736">MQDDRSDVAELLGRALSARGMRLVTAESCTGGWIAKRVTDVSGSSAWFEAGFVTYSNRMKAALLGVPESVFASAGAVSEACVRAMVAGALERASGDIAVAVSGIAGPGGGSSDKPVGTVWFGYAQNGGTIEAECHRFEGNRDAVRRAAVDRALRGLLARVGVG</sequence>
<dbReference type="NCBIfam" id="TIGR00199">
    <property type="entry name" value="PncC_domain"/>
    <property type="match status" value="1"/>
</dbReference>
<dbReference type="Pfam" id="PF02464">
    <property type="entry name" value="CinA"/>
    <property type="match status" value="1"/>
</dbReference>
<organism evidence="2 3">
    <name type="scientific">Acidihalobacter prosperus</name>
    <dbReference type="NCBI Taxonomy" id="160660"/>
    <lineage>
        <taxon>Bacteria</taxon>
        <taxon>Pseudomonadati</taxon>
        <taxon>Pseudomonadota</taxon>
        <taxon>Gammaproteobacteria</taxon>
        <taxon>Chromatiales</taxon>
        <taxon>Ectothiorhodospiraceae</taxon>
        <taxon>Acidihalobacter</taxon>
    </lineage>
</organism>
<proteinExistence type="predicted"/>
<dbReference type="InterPro" id="IPR008136">
    <property type="entry name" value="CinA_C"/>
</dbReference>
<evidence type="ECO:0000259" key="1">
    <source>
        <dbReference type="Pfam" id="PF02464"/>
    </source>
</evidence>
<name>A0A1A6C6H3_9GAMM</name>
<dbReference type="Gene3D" id="3.90.950.20">
    <property type="entry name" value="CinA-like"/>
    <property type="match status" value="1"/>
</dbReference>
<reference evidence="2 3" key="1">
    <citation type="journal article" date="2014" name="Genome Announc.">
        <title>Draft Genome Sequence of the Iron-Oxidizing, Acidophilic, and Halotolerant 'Thiobacillus prosperus' Type Strain DSM 5130.</title>
        <authorList>
            <person name="Ossandon F.J."/>
            <person name="Cardenas J.P."/>
            <person name="Corbett M."/>
            <person name="Quatrini R."/>
            <person name="Holmes D.S."/>
            <person name="Watkin E."/>
        </authorList>
    </citation>
    <scope>NUCLEOTIDE SEQUENCE [LARGE SCALE GENOMIC DNA]</scope>
    <source>
        <strain evidence="2 3">DSM 5130</strain>
    </source>
</reference>
<evidence type="ECO:0000313" key="3">
    <source>
        <dbReference type="Proteomes" id="UP000029273"/>
    </source>
</evidence>
<feature type="domain" description="CinA C-terminal" evidence="1">
    <location>
        <begin position="7"/>
        <end position="158"/>
    </location>
</feature>
<comment type="caution">
    <text evidence="2">The sequence shown here is derived from an EMBL/GenBank/DDBJ whole genome shotgun (WGS) entry which is preliminary data.</text>
</comment>
<accession>A0A1A6C6H3</accession>
<gene>
    <name evidence="2" type="ORF">Thpro_021213</name>
</gene>
<dbReference type="OrthoDB" id="9801454at2"/>
<evidence type="ECO:0000313" key="2">
    <source>
        <dbReference type="EMBL" id="OBS10163.1"/>
    </source>
</evidence>
<dbReference type="EMBL" id="JQSG02000002">
    <property type="protein sequence ID" value="OBS10163.1"/>
    <property type="molecule type" value="Genomic_DNA"/>
</dbReference>
<dbReference type="AlphaFoldDB" id="A0A1A6C6H3"/>